<evidence type="ECO:0000313" key="3">
    <source>
        <dbReference type="Proteomes" id="UP000061432"/>
    </source>
</evidence>
<name>A0A0C6FLM8_9HYPH</name>
<evidence type="ECO:0000256" key="1">
    <source>
        <dbReference type="SAM" id="MobiDB-lite"/>
    </source>
</evidence>
<gene>
    <name evidence="2" type="ORF">Maq22A_c25885</name>
</gene>
<feature type="region of interest" description="Disordered" evidence="1">
    <location>
        <begin position="42"/>
        <end position="71"/>
    </location>
</feature>
<dbReference type="STRING" id="270351.Maq22A_c25885"/>
<accession>A0A0C6FLM8</accession>
<dbReference type="AlphaFoldDB" id="A0A0C6FLM8"/>
<dbReference type="RefSeq" id="WP_060848879.1">
    <property type="nucleotide sequence ID" value="NZ_AP014704.1"/>
</dbReference>
<dbReference type="PATRIC" id="fig|270351.10.peg.4963"/>
<dbReference type="EMBL" id="AP014704">
    <property type="protein sequence ID" value="BAQ48052.1"/>
    <property type="molecule type" value="Genomic_DNA"/>
</dbReference>
<feature type="compositionally biased region" description="Basic and acidic residues" evidence="1">
    <location>
        <begin position="61"/>
        <end position="71"/>
    </location>
</feature>
<proteinExistence type="predicted"/>
<protein>
    <submittedName>
        <fullName evidence="2">Uncharacterized protein</fullName>
    </submittedName>
</protein>
<dbReference type="Proteomes" id="UP000061432">
    <property type="component" value="Chromosome"/>
</dbReference>
<reference evidence="3" key="2">
    <citation type="submission" date="2015-01" db="EMBL/GenBank/DDBJ databases">
        <title>Complete genome sequence of Methylobacterium aquaticum strain 22A.</title>
        <authorList>
            <person name="Tani A."/>
            <person name="Ogura Y."/>
            <person name="Hayashi T."/>
        </authorList>
    </citation>
    <scope>NUCLEOTIDE SEQUENCE [LARGE SCALE GENOMIC DNA]</scope>
    <source>
        <strain evidence="3">MA-22A</strain>
    </source>
</reference>
<dbReference type="KEGG" id="maqu:Maq22A_c25885"/>
<evidence type="ECO:0000313" key="2">
    <source>
        <dbReference type="EMBL" id="BAQ48052.1"/>
    </source>
</evidence>
<reference evidence="2 3" key="1">
    <citation type="journal article" date="2015" name="Genome Announc.">
        <title>Complete Genome Sequence of Methylobacterium aquaticum Strain 22A, Isolated from Racomitrium japonicum Moss.</title>
        <authorList>
            <person name="Tani A."/>
            <person name="Ogura Y."/>
            <person name="Hayashi T."/>
            <person name="Kimbara K."/>
        </authorList>
    </citation>
    <scope>NUCLEOTIDE SEQUENCE [LARGE SCALE GENOMIC DNA]</scope>
    <source>
        <strain evidence="2 3">MA-22A</strain>
    </source>
</reference>
<sequence>MAPQGNLLARAEAVVARAFRIAAEHEVTLAHARSAVQPLREAAARQEGGVPVGLSGGAPQDADRQRAGRQA</sequence>
<dbReference type="OrthoDB" id="8003718at2"/>
<organism evidence="2 3">
    <name type="scientific">Methylobacterium aquaticum</name>
    <dbReference type="NCBI Taxonomy" id="270351"/>
    <lineage>
        <taxon>Bacteria</taxon>
        <taxon>Pseudomonadati</taxon>
        <taxon>Pseudomonadota</taxon>
        <taxon>Alphaproteobacteria</taxon>
        <taxon>Hyphomicrobiales</taxon>
        <taxon>Methylobacteriaceae</taxon>
        <taxon>Methylobacterium</taxon>
    </lineage>
</organism>